<protein>
    <recommendedName>
        <fullName evidence="4">TraB protein</fullName>
    </recommendedName>
</protein>
<feature type="region of interest" description="Disordered" evidence="1">
    <location>
        <begin position="29"/>
        <end position="68"/>
    </location>
</feature>
<sequence>MEKDNKRKVTPDINEELMMNLMVDGIKKDGIQLPHEPSEEPKKETVKEEAKQEELLQSKPVQRERNRIKKNLDGSYGEHFLRNHSMTKRGDKSIYIRQEYHERLSRIVQVIGKDEIPLYAYLDNILEHHFEMFEKAITDDFNEKFKPIF</sequence>
<keyword evidence="3" id="KW-1185">Reference proteome</keyword>
<gene>
    <name evidence="2" type="ORF">SAMN02927916_3180</name>
</gene>
<dbReference type="RefSeq" id="WP_091133894.1">
    <property type="nucleotide sequence ID" value="NZ_FMVC01000005.1"/>
</dbReference>
<proteinExistence type="predicted"/>
<evidence type="ECO:0008006" key="4">
    <source>
        <dbReference type="Google" id="ProtNLM"/>
    </source>
</evidence>
<feature type="compositionally biased region" description="Basic and acidic residues" evidence="1">
    <location>
        <begin position="29"/>
        <end position="65"/>
    </location>
</feature>
<accession>A0ABY0LWX1</accession>
<dbReference type="Proteomes" id="UP000199307">
    <property type="component" value="Unassembled WGS sequence"/>
</dbReference>
<reference evidence="2 3" key="1">
    <citation type="submission" date="2016-10" db="EMBL/GenBank/DDBJ databases">
        <authorList>
            <person name="Varghese N."/>
            <person name="Submissions S."/>
        </authorList>
    </citation>
    <scope>NUCLEOTIDE SEQUENCE [LARGE SCALE GENOMIC DNA]</scope>
    <source>
        <strain evidence="2 3">CGMCC 1.6859</strain>
    </source>
</reference>
<dbReference type="EMBL" id="FMVC01000005">
    <property type="protein sequence ID" value="SCY75082.1"/>
    <property type="molecule type" value="Genomic_DNA"/>
</dbReference>
<comment type="caution">
    <text evidence="2">The sequence shown here is derived from an EMBL/GenBank/DDBJ whole genome shotgun (WGS) entry which is preliminary data.</text>
</comment>
<organism evidence="2 3">
    <name type="scientific">Flavobacterium anhuiense</name>
    <dbReference type="NCBI Taxonomy" id="459526"/>
    <lineage>
        <taxon>Bacteria</taxon>
        <taxon>Pseudomonadati</taxon>
        <taxon>Bacteroidota</taxon>
        <taxon>Flavobacteriia</taxon>
        <taxon>Flavobacteriales</taxon>
        <taxon>Flavobacteriaceae</taxon>
        <taxon>Flavobacterium</taxon>
    </lineage>
</organism>
<dbReference type="InterPro" id="IPR021823">
    <property type="entry name" value="DUF3408"/>
</dbReference>
<evidence type="ECO:0000313" key="3">
    <source>
        <dbReference type="Proteomes" id="UP000199307"/>
    </source>
</evidence>
<evidence type="ECO:0000313" key="2">
    <source>
        <dbReference type="EMBL" id="SCY75082.1"/>
    </source>
</evidence>
<name>A0ABY0LWX1_9FLAO</name>
<evidence type="ECO:0000256" key="1">
    <source>
        <dbReference type="SAM" id="MobiDB-lite"/>
    </source>
</evidence>
<dbReference type="Pfam" id="PF11888">
    <property type="entry name" value="DUF3408"/>
    <property type="match status" value="1"/>
</dbReference>